<dbReference type="GO" id="GO:0006974">
    <property type="term" value="P:DNA damage response"/>
    <property type="evidence" value="ECO:0007669"/>
    <property type="project" value="InterPro"/>
</dbReference>
<feature type="compositionally biased region" description="Basic and acidic residues" evidence="1">
    <location>
        <begin position="293"/>
        <end position="306"/>
    </location>
</feature>
<dbReference type="SMART" id="SM00731">
    <property type="entry name" value="SprT"/>
    <property type="match status" value="1"/>
</dbReference>
<protein>
    <recommendedName>
        <fullName evidence="2">SprT-like domain-containing protein</fullName>
    </recommendedName>
</protein>
<dbReference type="Pfam" id="PF10263">
    <property type="entry name" value="SprT-like"/>
    <property type="match status" value="1"/>
</dbReference>
<dbReference type="AlphaFoldDB" id="A0A6V7Q335"/>
<dbReference type="EMBL" id="LR862132">
    <property type="protein sequence ID" value="CAD1837411.1"/>
    <property type="molecule type" value="Genomic_DNA"/>
</dbReference>
<dbReference type="GO" id="GO:0005634">
    <property type="term" value="C:nucleus"/>
    <property type="evidence" value="ECO:0007669"/>
    <property type="project" value="TreeGrafter"/>
</dbReference>
<feature type="compositionally biased region" description="Basic and acidic residues" evidence="1">
    <location>
        <begin position="221"/>
        <end position="237"/>
    </location>
</feature>
<feature type="region of interest" description="Disordered" evidence="1">
    <location>
        <begin position="1"/>
        <end position="26"/>
    </location>
</feature>
<dbReference type="InterPro" id="IPR006640">
    <property type="entry name" value="SprT-like_domain"/>
</dbReference>
<gene>
    <name evidence="3" type="ORF">CB5_LOCUS20622</name>
</gene>
<feature type="compositionally biased region" description="Basic and acidic residues" evidence="1">
    <location>
        <begin position="400"/>
        <end position="414"/>
    </location>
</feature>
<feature type="domain" description="SprT-like" evidence="2">
    <location>
        <begin position="33"/>
        <end position="214"/>
    </location>
</feature>
<feature type="compositionally biased region" description="Low complexity" evidence="1">
    <location>
        <begin position="261"/>
        <end position="292"/>
    </location>
</feature>
<name>A0A6V7Q335_ANACO</name>
<feature type="region of interest" description="Disordered" evidence="1">
    <location>
        <begin position="390"/>
        <end position="478"/>
    </location>
</feature>
<dbReference type="GO" id="GO:0003697">
    <property type="term" value="F:single-stranded DNA binding"/>
    <property type="evidence" value="ECO:0007669"/>
    <property type="project" value="InterPro"/>
</dbReference>
<evidence type="ECO:0000313" key="3">
    <source>
        <dbReference type="EMBL" id="CAD1837411.1"/>
    </source>
</evidence>
<accession>A0A6V7Q335</accession>
<dbReference type="GO" id="GO:0031593">
    <property type="term" value="F:polyubiquitin modification-dependent protein binding"/>
    <property type="evidence" value="ECO:0007669"/>
    <property type="project" value="TreeGrafter"/>
</dbReference>
<organism evidence="3">
    <name type="scientific">Ananas comosus var. bracteatus</name>
    <name type="common">red pineapple</name>
    <dbReference type="NCBI Taxonomy" id="296719"/>
    <lineage>
        <taxon>Eukaryota</taxon>
        <taxon>Viridiplantae</taxon>
        <taxon>Streptophyta</taxon>
        <taxon>Embryophyta</taxon>
        <taxon>Tracheophyta</taxon>
        <taxon>Spermatophyta</taxon>
        <taxon>Magnoliopsida</taxon>
        <taxon>Liliopsida</taxon>
        <taxon>Poales</taxon>
        <taxon>Bromeliaceae</taxon>
        <taxon>Bromelioideae</taxon>
        <taxon>Ananas</taxon>
    </lineage>
</organism>
<evidence type="ECO:0000256" key="1">
    <source>
        <dbReference type="SAM" id="MobiDB-lite"/>
    </source>
</evidence>
<feature type="compositionally biased region" description="Polar residues" evidence="1">
    <location>
        <begin position="444"/>
        <end position="453"/>
    </location>
</feature>
<evidence type="ECO:0000259" key="2">
    <source>
        <dbReference type="SMART" id="SM00731"/>
    </source>
</evidence>
<feature type="region of interest" description="Disordered" evidence="1">
    <location>
        <begin position="221"/>
        <end position="337"/>
    </location>
</feature>
<reference evidence="3" key="1">
    <citation type="submission" date="2020-07" db="EMBL/GenBank/DDBJ databases">
        <authorList>
            <person name="Lin J."/>
        </authorList>
    </citation>
    <scope>NUCLEOTIDE SEQUENCE</scope>
</reference>
<dbReference type="PANTHER" id="PTHR21220">
    <property type="entry name" value="DNA-DEPENDENT METALLOPROTEASE SPRTN"/>
    <property type="match status" value="1"/>
</dbReference>
<sequence length="478" mass="52478">MDRAGPVPAARAVDRTGPGSGPARSVDRGGAHVDVHVLFCHYNALYFHDSLGACAVSWSSSPLPSGASTCHYYPGGGCEIVLSKPLLGNRPTANLKNTLLHEMIHAYMCFHYDIKDHSDHGPSFKAMMNSINSSTVTDPQRPVGGYNITIYHELHKEVESYRCEKCGILVKSTINREPSVSGCPKNVGPDGFCDDSSCHWHRHKKLCSGCYVKVQKPAGCEEKRTSSKADHMVHESTSEELLMQKSSKAGGSNDRIDAKKTTSTSSLQSSGDGLGSSGNNNDNNNKNNSVKDNSQKNLKESNKAIESKGQSQEISKRTRTSSKKNSEYTAMKRRKLSKSKSDYAVIIQWLNVFAYEDEEEDEEPLVNKRTERRRKQKMLITLKNRAGNNYLEVEDNASPSHKDVSRDEKPENDSKPTVGDLLVGNEEVPLNSNTAHEEPPTKPPTKSQGNDIENQGEGECSSPINSPVRGEIVDISDG</sequence>
<dbReference type="PANTHER" id="PTHR21220:SF0">
    <property type="entry name" value="DNA-DEPENDENT METALLOPROTEASE SPRTN"/>
    <property type="match status" value="1"/>
</dbReference>
<dbReference type="InterPro" id="IPR044245">
    <property type="entry name" value="Spartan"/>
</dbReference>
<proteinExistence type="predicted"/>
<dbReference type="GO" id="GO:0004222">
    <property type="term" value="F:metalloendopeptidase activity"/>
    <property type="evidence" value="ECO:0007669"/>
    <property type="project" value="InterPro"/>
</dbReference>